<keyword evidence="1 3" id="KW-0808">Transferase</keyword>
<sequence length="406" mass="43694">MTDSRQPAAGAERNGPLSDLRVLELGNIVAGPFAASVLADLGAEVVKIERPDGGDSIRSSGDTGDAIFDAINRNKRSIALDLKDDDDIDALYDLVDAADVFVENLGRGTPERLGIGAETLRERNPELIYLSIKGFQEGPYGDYAGMDVVAEAMSGLMSVTGEPGRQPVRVGTSIADMGAAIYGVLGVMVALRERDRTGEGQRVDGTLFESAAHWMGYWLTYADRFGDDPEPLGASHPSWGLYDVFETDAGWLFVGVTNDRHWEAFCDAADLRGLRDDERFATAADRRANKQALLETVQERLRGGDRAALFDALADAGVPAAPVNDPSDLADDPGLDAAGSLARFHATHDGESVPEQTVMAPVSGERFGPEQYRDPPDIGEHTEEILRDWLLSDEEQETLAAEGGDD</sequence>
<dbReference type="AlphaFoldDB" id="A0A830FNA9"/>
<feature type="compositionally biased region" description="Basic and acidic residues" evidence="2">
    <location>
        <begin position="367"/>
        <end position="381"/>
    </location>
</feature>
<dbReference type="SUPFAM" id="SSF89796">
    <property type="entry name" value="CoA-transferase family III (CaiB/BaiF)"/>
    <property type="match status" value="1"/>
</dbReference>
<proteinExistence type="predicted"/>
<dbReference type="GO" id="GO:0008410">
    <property type="term" value="F:CoA-transferase activity"/>
    <property type="evidence" value="ECO:0007669"/>
    <property type="project" value="TreeGrafter"/>
</dbReference>
<dbReference type="PANTHER" id="PTHR48207:SF3">
    <property type="entry name" value="SUCCINATE--HYDROXYMETHYLGLUTARATE COA-TRANSFERASE"/>
    <property type="match status" value="1"/>
</dbReference>
<reference evidence="3" key="2">
    <citation type="submission" date="2020-09" db="EMBL/GenBank/DDBJ databases">
        <authorList>
            <person name="Sun Q."/>
            <person name="Ohkuma M."/>
        </authorList>
    </citation>
    <scope>NUCLEOTIDE SEQUENCE</scope>
    <source>
        <strain evidence="3">JCM 19596</strain>
    </source>
</reference>
<evidence type="ECO:0000313" key="3">
    <source>
        <dbReference type="EMBL" id="GGL64021.1"/>
    </source>
</evidence>
<gene>
    <name evidence="3" type="ORF">GCM10009039_22330</name>
</gene>
<dbReference type="InterPro" id="IPR023606">
    <property type="entry name" value="CoA-Trfase_III_dom_1_sf"/>
</dbReference>
<dbReference type="Proteomes" id="UP000607197">
    <property type="component" value="Unassembled WGS sequence"/>
</dbReference>
<name>A0A830FNA9_9EURY</name>
<feature type="region of interest" description="Disordered" evidence="2">
    <location>
        <begin position="348"/>
        <end position="381"/>
    </location>
</feature>
<evidence type="ECO:0000256" key="1">
    <source>
        <dbReference type="ARBA" id="ARBA00022679"/>
    </source>
</evidence>
<comment type="caution">
    <text evidence="3">The sequence shown here is derived from an EMBL/GenBank/DDBJ whole genome shotgun (WGS) entry which is preliminary data.</text>
</comment>
<organism evidence="3 4">
    <name type="scientific">Halocalculus aciditolerans</name>
    <dbReference type="NCBI Taxonomy" id="1383812"/>
    <lineage>
        <taxon>Archaea</taxon>
        <taxon>Methanobacteriati</taxon>
        <taxon>Methanobacteriota</taxon>
        <taxon>Stenosarchaea group</taxon>
        <taxon>Halobacteria</taxon>
        <taxon>Halobacteriales</taxon>
        <taxon>Halobacteriaceae</taxon>
        <taxon>Halocalculus</taxon>
    </lineage>
</organism>
<dbReference type="EMBL" id="BMPG01000003">
    <property type="protein sequence ID" value="GGL64021.1"/>
    <property type="molecule type" value="Genomic_DNA"/>
</dbReference>
<reference evidence="3" key="1">
    <citation type="journal article" date="2014" name="Int. J. Syst. Evol. Microbiol.">
        <title>Complete genome sequence of Corynebacterium casei LMG S-19264T (=DSM 44701T), isolated from a smear-ripened cheese.</title>
        <authorList>
            <consortium name="US DOE Joint Genome Institute (JGI-PGF)"/>
            <person name="Walter F."/>
            <person name="Albersmeier A."/>
            <person name="Kalinowski J."/>
            <person name="Ruckert C."/>
        </authorList>
    </citation>
    <scope>NUCLEOTIDE SEQUENCE</scope>
    <source>
        <strain evidence="3">JCM 19596</strain>
    </source>
</reference>
<dbReference type="InterPro" id="IPR050483">
    <property type="entry name" value="CoA-transferase_III_domain"/>
</dbReference>
<dbReference type="RefSeq" id="WP_188978986.1">
    <property type="nucleotide sequence ID" value="NZ_BMPG01000003.1"/>
</dbReference>
<dbReference type="Gene3D" id="3.40.50.10540">
    <property type="entry name" value="Crotonobetainyl-coa:carnitine coa-transferase, domain 1"/>
    <property type="match status" value="1"/>
</dbReference>
<accession>A0A830FNA9</accession>
<protein>
    <submittedName>
        <fullName evidence="3">CoA transferase</fullName>
    </submittedName>
</protein>
<evidence type="ECO:0000313" key="4">
    <source>
        <dbReference type="Proteomes" id="UP000607197"/>
    </source>
</evidence>
<dbReference type="Pfam" id="PF02515">
    <property type="entry name" value="CoA_transf_3"/>
    <property type="match status" value="1"/>
</dbReference>
<dbReference type="PANTHER" id="PTHR48207">
    <property type="entry name" value="SUCCINATE--HYDROXYMETHYLGLUTARATE COA-TRANSFERASE"/>
    <property type="match status" value="1"/>
</dbReference>
<dbReference type="InterPro" id="IPR003673">
    <property type="entry name" value="CoA-Trfase_fam_III"/>
</dbReference>
<dbReference type="Gene3D" id="3.30.1540.10">
    <property type="entry name" value="formyl-coa transferase, domain 3"/>
    <property type="match status" value="1"/>
</dbReference>
<keyword evidence="4" id="KW-1185">Reference proteome</keyword>
<evidence type="ECO:0000256" key="2">
    <source>
        <dbReference type="SAM" id="MobiDB-lite"/>
    </source>
</evidence>
<dbReference type="InterPro" id="IPR044855">
    <property type="entry name" value="CoA-Trfase_III_dom3_sf"/>
</dbReference>
<dbReference type="OrthoDB" id="28444at2157"/>